<dbReference type="AlphaFoldDB" id="A0A182FWQ9"/>
<reference evidence="2" key="2">
    <citation type="submission" date="2022-08" db="UniProtKB">
        <authorList>
            <consortium name="EnsemblMetazoa"/>
        </authorList>
    </citation>
    <scope>IDENTIFICATION</scope>
    <source>
        <strain evidence="2">STECLA/ALBI9_A</strain>
    </source>
</reference>
<evidence type="ECO:0000256" key="1">
    <source>
        <dbReference type="SAM" id="MobiDB-lite"/>
    </source>
</evidence>
<feature type="region of interest" description="Disordered" evidence="1">
    <location>
        <begin position="14"/>
        <end position="46"/>
    </location>
</feature>
<organism evidence="2 3">
    <name type="scientific">Anopheles albimanus</name>
    <name type="common">New world malaria mosquito</name>
    <dbReference type="NCBI Taxonomy" id="7167"/>
    <lineage>
        <taxon>Eukaryota</taxon>
        <taxon>Metazoa</taxon>
        <taxon>Ecdysozoa</taxon>
        <taxon>Arthropoda</taxon>
        <taxon>Hexapoda</taxon>
        <taxon>Insecta</taxon>
        <taxon>Pterygota</taxon>
        <taxon>Neoptera</taxon>
        <taxon>Endopterygota</taxon>
        <taxon>Diptera</taxon>
        <taxon>Nematocera</taxon>
        <taxon>Culicoidea</taxon>
        <taxon>Culicidae</taxon>
        <taxon>Anophelinae</taxon>
        <taxon>Anopheles</taxon>
    </lineage>
</organism>
<proteinExistence type="predicted"/>
<dbReference type="Proteomes" id="UP000069272">
    <property type="component" value="Chromosome 2L"/>
</dbReference>
<evidence type="ECO:0000313" key="3">
    <source>
        <dbReference type="Proteomes" id="UP000069272"/>
    </source>
</evidence>
<reference evidence="2 3" key="1">
    <citation type="journal article" date="2017" name="G3 (Bethesda)">
        <title>The Physical Genome Mapping of Anopheles albimanus Corrected Scaffold Misassemblies and Identified Interarm Rearrangements in Genus Anopheles.</title>
        <authorList>
            <person name="Artemov G.N."/>
            <person name="Peery A.N."/>
            <person name="Jiang X."/>
            <person name="Tu Z."/>
            <person name="Stegniy V.N."/>
            <person name="Sharakhova M.V."/>
            <person name="Sharakhov I.V."/>
        </authorList>
    </citation>
    <scope>NUCLEOTIDE SEQUENCE [LARGE SCALE GENOMIC DNA]</scope>
    <source>
        <strain evidence="2 3">ALBI9_A</strain>
    </source>
</reference>
<feature type="compositionally biased region" description="Polar residues" evidence="1">
    <location>
        <begin position="14"/>
        <end position="35"/>
    </location>
</feature>
<protein>
    <submittedName>
        <fullName evidence="2">Uncharacterized protein</fullName>
    </submittedName>
</protein>
<name>A0A182FWQ9_ANOAL</name>
<dbReference type="EnsemblMetazoa" id="AALB014100-RA">
    <property type="protein sequence ID" value="AALB014100-PA"/>
    <property type="gene ID" value="AALB014100"/>
</dbReference>
<accession>A0A182FWQ9</accession>
<evidence type="ECO:0000313" key="2">
    <source>
        <dbReference type="EnsemblMetazoa" id="AALB014100-PA"/>
    </source>
</evidence>
<sequence length="46" mass="5094">MVTIIYFKSTLKSSGHRSVSMFSGSRTSNNKSPNCASGRLKQNTRK</sequence>
<dbReference type="VEuPathDB" id="VectorBase:AALB014100"/>
<keyword evidence="3" id="KW-1185">Reference proteome</keyword>